<dbReference type="Proteomes" id="UP000286235">
    <property type="component" value="Unassembled WGS sequence"/>
</dbReference>
<reference evidence="1 2" key="1">
    <citation type="submission" date="2013-12" db="EMBL/GenBank/DDBJ databases">
        <title>Genome and proteome characterization of Caldibacillus debilis GB1 derived from a cellulolytic aero-tolerant co-culture.</title>
        <authorList>
            <person name="Wushke S.T."/>
            <person name="Zhang X."/>
            <person name="Fristensky B."/>
            <person name="Wilkins J.A."/>
            <person name="Levin D.B."/>
            <person name="Sparling R."/>
        </authorList>
    </citation>
    <scope>NUCLEOTIDE SEQUENCE [LARGE SCALE GENOMIC DNA]</scope>
    <source>
        <strain evidence="1 2">GB1</strain>
    </source>
</reference>
<protein>
    <submittedName>
        <fullName evidence="1">Uncharacterized protein</fullName>
    </submittedName>
</protein>
<evidence type="ECO:0000313" key="1">
    <source>
        <dbReference type="EMBL" id="RKO61704.1"/>
    </source>
</evidence>
<accession>A0A420VDH8</accession>
<organism evidence="1 2">
    <name type="scientific">Caldibacillus debilis GB1</name>
    <dbReference type="NCBI Taxonomy" id="1339248"/>
    <lineage>
        <taxon>Bacteria</taxon>
        <taxon>Bacillati</taxon>
        <taxon>Bacillota</taxon>
        <taxon>Bacilli</taxon>
        <taxon>Bacillales</taxon>
        <taxon>Bacillaceae</taxon>
        <taxon>Caldibacillus</taxon>
    </lineage>
</organism>
<dbReference type="AlphaFoldDB" id="A0A420VDH8"/>
<sequence>MPLPHQPYSQKEHWNAFWQMFYRIKRAGKLIEIPITEDMLAEAKAFTEKVILEKQKEEVHQRDGRQEKKRWMTGTLGELALERFLGVRFRDPTVGDSIRYAVPDLSTIGLPVGVKSFRAGNFPLVNRLLSRNPRKPLTEAEIFIAVEPTRMKAYLFGLAFQEDLIRNEQNPENDRYVKDGNALDRKTAFTSFDALHSFHCLEELESLIFRHSTELAG</sequence>
<proteinExistence type="predicted"/>
<comment type="caution">
    <text evidence="1">The sequence shown here is derived from an EMBL/GenBank/DDBJ whole genome shotgun (WGS) entry which is preliminary data.</text>
</comment>
<evidence type="ECO:0000313" key="2">
    <source>
        <dbReference type="Proteomes" id="UP000286235"/>
    </source>
</evidence>
<dbReference type="EMBL" id="AZRV01000035">
    <property type="protein sequence ID" value="RKO61704.1"/>
    <property type="molecule type" value="Genomic_DNA"/>
</dbReference>
<name>A0A420VDH8_9BACI</name>
<gene>
    <name evidence="1" type="ORF">Cdeb_01175</name>
</gene>
<keyword evidence="2" id="KW-1185">Reference proteome</keyword>